<organism evidence="2 3">
    <name type="scientific">Dyella kyungheensis</name>
    <dbReference type="NCBI Taxonomy" id="1242174"/>
    <lineage>
        <taxon>Bacteria</taxon>
        <taxon>Pseudomonadati</taxon>
        <taxon>Pseudomonadota</taxon>
        <taxon>Gammaproteobacteria</taxon>
        <taxon>Lysobacterales</taxon>
        <taxon>Rhodanobacteraceae</taxon>
        <taxon>Dyella</taxon>
    </lineage>
</organism>
<dbReference type="InterPro" id="IPR009683">
    <property type="entry name" value="Extensin-like_C"/>
</dbReference>
<evidence type="ECO:0000313" key="3">
    <source>
        <dbReference type="Proteomes" id="UP001430065"/>
    </source>
</evidence>
<comment type="caution">
    <text evidence="2">The sequence shown here is derived from an EMBL/GenBank/DDBJ whole genome shotgun (WGS) entry which is preliminary data.</text>
</comment>
<accession>A0ABS2JQW2</accession>
<dbReference type="EMBL" id="JADIKC010000003">
    <property type="protein sequence ID" value="MBM7121416.1"/>
    <property type="molecule type" value="Genomic_DNA"/>
</dbReference>
<reference evidence="2 3" key="1">
    <citation type="submission" date="2020-10" db="EMBL/GenBank/DDBJ databases">
        <title>Phylogeny of dyella-like bacteria.</title>
        <authorList>
            <person name="Fu J."/>
        </authorList>
    </citation>
    <scope>NUCLEOTIDE SEQUENCE [LARGE SCALE GENOMIC DNA]</scope>
    <source>
        <strain evidence="2 3">THG-B117</strain>
    </source>
</reference>
<dbReference type="Pfam" id="PF06904">
    <property type="entry name" value="Extensin-like_C"/>
    <property type="match status" value="1"/>
</dbReference>
<dbReference type="RefSeq" id="WP_204635805.1">
    <property type="nucleotide sequence ID" value="NZ_JADIKC010000003.1"/>
</dbReference>
<protein>
    <submittedName>
        <fullName evidence="2">Extensin family protein</fullName>
    </submittedName>
</protein>
<sequence>MRYLAWTFALIVLVAAAVLAAGWRPPYHYNPWAALDLRAEPDWLTRFRLYRLARAPDQCLAALERSGASFTSVPDKQAPDGCGWQHGVMLRSTGVARLERPTVVTCPLAASLVMLDLHVLQPSAQAAFGSGVSTIEHVGSYNCRAVKGDDGSALSSHAQARAIDVTGFRLKNGDDITVARDWRRPPAGPFLRDAQAQACSYFGIVLGPDYNAAHAGHFHMQAGSAGWCR</sequence>
<name>A0ABS2JQW2_9GAMM</name>
<keyword evidence="3" id="KW-1185">Reference proteome</keyword>
<evidence type="ECO:0000259" key="1">
    <source>
        <dbReference type="Pfam" id="PF06904"/>
    </source>
</evidence>
<proteinExistence type="predicted"/>
<feature type="domain" description="Extensin-like C-terminal" evidence="1">
    <location>
        <begin position="58"/>
        <end position="229"/>
    </location>
</feature>
<evidence type="ECO:0000313" key="2">
    <source>
        <dbReference type="EMBL" id="MBM7121416.1"/>
    </source>
</evidence>
<gene>
    <name evidence="2" type="ORF">ISP20_09645</name>
</gene>
<dbReference type="Proteomes" id="UP001430065">
    <property type="component" value="Unassembled WGS sequence"/>
</dbReference>